<dbReference type="EMBL" id="KI925058">
    <property type="protein sequence ID" value="ETW19751.1"/>
    <property type="molecule type" value="Genomic_DNA"/>
</dbReference>
<keyword evidence="1" id="KW-0812">Transmembrane</keyword>
<evidence type="ECO:0000256" key="1">
    <source>
        <dbReference type="SAM" id="Phobius"/>
    </source>
</evidence>
<reference evidence="2 3" key="1">
    <citation type="submission" date="2013-02" db="EMBL/GenBank/DDBJ databases">
        <title>The Genome Annotation of Plasmodium falciparum Vietnam Oak-Knoll (FVO).</title>
        <authorList>
            <consortium name="The Broad Institute Genome Sequencing Platform"/>
            <consortium name="The Broad Institute Genome Sequencing Center for Infectious Disease"/>
            <person name="Neafsey D."/>
            <person name="Hoffman S."/>
            <person name="Volkman S."/>
            <person name="Rosenthal P."/>
            <person name="Walker B."/>
            <person name="Young S.K."/>
            <person name="Zeng Q."/>
            <person name="Gargeya S."/>
            <person name="Fitzgerald M."/>
            <person name="Haas B."/>
            <person name="Abouelleil A."/>
            <person name="Allen A.W."/>
            <person name="Alvarado L."/>
            <person name="Arachchi H.M."/>
            <person name="Berlin A.M."/>
            <person name="Chapman S.B."/>
            <person name="Gainer-Dewar J."/>
            <person name="Goldberg J."/>
            <person name="Griggs A."/>
            <person name="Gujja S."/>
            <person name="Hansen M."/>
            <person name="Howarth C."/>
            <person name="Imamovic A."/>
            <person name="Ireland A."/>
            <person name="Larimer J."/>
            <person name="McCowan C."/>
            <person name="Murphy C."/>
            <person name="Pearson M."/>
            <person name="Poon T.W."/>
            <person name="Priest M."/>
            <person name="Roberts A."/>
            <person name="Saif S."/>
            <person name="Shea T."/>
            <person name="Sisk P."/>
            <person name="Sykes S."/>
            <person name="Wortman J."/>
            <person name="Nusbaum C."/>
            <person name="Birren B."/>
        </authorList>
    </citation>
    <scope>NUCLEOTIDE SEQUENCE [LARGE SCALE GENOMIC DNA]</scope>
    <source>
        <strain evidence="3">Vietnam Oak-Knoll (FVO)</strain>
    </source>
</reference>
<dbReference type="Proteomes" id="UP000030690">
    <property type="component" value="Unassembled WGS sequence"/>
</dbReference>
<name>A0A024VAC5_PLAFA</name>
<sequence length="84" mass="10245">MSEIGFISHPPPEPDFWIYFAKYLRNTWVQWAIVFVPFILFVLYLKLTMPSFHMNEKEHSDEQFKFRDMKGIRKRRNTMSNNSL</sequence>
<feature type="transmembrane region" description="Helical" evidence="1">
    <location>
        <begin position="28"/>
        <end position="47"/>
    </location>
</feature>
<gene>
    <name evidence="2" type="ORF">PFFVO_01367</name>
</gene>
<reference evidence="2 3" key="2">
    <citation type="submission" date="2013-02" db="EMBL/GenBank/DDBJ databases">
        <title>The Genome Sequence of Plasmodium falciparum Vietnam Oak-Knoll (FVO).</title>
        <authorList>
            <consortium name="The Broad Institute Genome Sequencing Platform"/>
            <consortium name="The Broad Institute Genome Sequencing Center for Infectious Disease"/>
            <person name="Neafsey D."/>
            <person name="Cheeseman I."/>
            <person name="Volkman S."/>
            <person name="Adams J."/>
            <person name="Walker B."/>
            <person name="Young S.K."/>
            <person name="Zeng Q."/>
            <person name="Gargeya S."/>
            <person name="Fitzgerald M."/>
            <person name="Haas B."/>
            <person name="Abouelleil A."/>
            <person name="Alvarado L."/>
            <person name="Arachchi H.M."/>
            <person name="Berlin A.M."/>
            <person name="Chapman S.B."/>
            <person name="Dewar J."/>
            <person name="Goldberg J."/>
            <person name="Griggs A."/>
            <person name="Gujja S."/>
            <person name="Hansen M."/>
            <person name="Howarth C."/>
            <person name="Imamovic A."/>
            <person name="Larimer J."/>
            <person name="McCowan C."/>
            <person name="Murphy C."/>
            <person name="Neiman D."/>
            <person name="Pearson M."/>
            <person name="Priest M."/>
            <person name="Roberts A."/>
            <person name="Saif S."/>
            <person name="Shea T."/>
            <person name="Sisk P."/>
            <person name="Sykes S."/>
            <person name="Wortman J."/>
            <person name="Nusbaum C."/>
            <person name="Birren B."/>
        </authorList>
    </citation>
    <scope>NUCLEOTIDE SEQUENCE [LARGE SCALE GENOMIC DNA]</scope>
    <source>
        <strain evidence="3">Vietnam Oak-Knoll (FVO)</strain>
    </source>
</reference>
<evidence type="ECO:0000313" key="3">
    <source>
        <dbReference type="Proteomes" id="UP000030690"/>
    </source>
</evidence>
<keyword evidence="1" id="KW-0472">Membrane</keyword>
<dbReference type="OrthoDB" id="368368at2759"/>
<dbReference type="AlphaFoldDB" id="A0A024VAC5"/>
<dbReference type="SMR" id="A0A024VAC5"/>
<protein>
    <submittedName>
        <fullName evidence="2">Uncharacterized protein</fullName>
    </submittedName>
</protein>
<keyword evidence="1" id="KW-1133">Transmembrane helix</keyword>
<evidence type="ECO:0000313" key="2">
    <source>
        <dbReference type="EMBL" id="ETW19751.1"/>
    </source>
</evidence>
<organism evidence="2 3">
    <name type="scientific">Plasmodium falciparum Vietnam Oak-Knoll</name>
    <name type="common">FVO</name>
    <dbReference type="NCBI Taxonomy" id="1036723"/>
    <lineage>
        <taxon>Eukaryota</taxon>
        <taxon>Sar</taxon>
        <taxon>Alveolata</taxon>
        <taxon>Apicomplexa</taxon>
        <taxon>Aconoidasida</taxon>
        <taxon>Haemosporida</taxon>
        <taxon>Plasmodiidae</taxon>
        <taxon>Plasmodium</taxon>
        <taxon>Plasmodium (Laverania)</taxon>
    </lineage>
</organism>
<proteinExistence type="predicted"/>
<accession>A0A024VAC5</accession>